<dbReference type="PANTHER" id="PTHR43630">
    <property type="entry name" value="POLY-BETA-1,6-N-ACETYL-D-GLUCOSAMINE SYNTHASE"/>
    <property type="match status" value="1"/>
</dbReference>
<evidence type="ECO:0000313" key="3">
    <source>
        <dbReference type="Proteomes" id="UP000034135"/>
    </source>
</evidence>
<dbReference type="AlphaFoldDB" id="A0A0G1D2S3"/>
<dbReference type="GO" id="GO:0016740">
    <property type="term" value="F:transferase activity"/>
    <property type="evidence" value="ECO:0007669"/>
    <property type="project" value="UniProtKB-KW"/>
</dbReference>
<dbReference type="InterPro" id="IPR029044">
    <property type="entry name" value="Nucleotide-diphossugar_trans"/>
</dbReference>
<name>A0A0G1D2S3_9BACT</name>
<evidence type="ECO:0000313" key="2">
    <source>
        <dbReference type="EMBL" id="KKS65181.1"/>
    </source>
</evidence>
<dbReference type="CDD" id="cd02511">
    <property type="entry name" value="Beta4Glucosyltransferase"/>
    <property type="match status" value="1"/>
</dbReference>
<dbReference type="Gene3D" id="3.90.550.10">
    <property type="entry name" value="Spore Coat Polysaccharide Biosynthesis Protein SpsA, Chain A"/>
    <property type="match status" value="1"/>
</dbReference>
<sequence>MLKISAALATHNEEKNITDCLKSVQGLVDEIVVVDGNSSDKTAEIARSFGAKITQIPNDPMFHNMKQKAFDLATGDWILYLDADERVSGKLGEEIKMVITMDNTRVDEYQKGLKDKDLFLKHQKILELRDGQIGNGTDEYVAFFFPRLNYFLGKYLRFGGAYPDGVIRLFKKGKAYLPCKDIHEQMVVDGKVGWLQNELLHISDPTFGRYMERNSRYINLIADELRRGKVGKNPWQLLNFFFVKPIWWFLLTQIRHKGVLDGLQGIIFSFFSALRFPRAYFRYLRSKGEIKVLP</sequence>
<gene>
    <name evidence="2" type="ORF">UV33_C0010G0004</name>
</gene>
<dbReference type="Pfam" id="PF00535">
    <property type="entry name" value="Glycos_transf_2"/>
    <property type="match status" value="1"/>
</dbReference>
<proteinExistence type="predicted"/>
<protein>
    <submittedName>
        <fullName evidence="2">Glycosyltransferase</fullName>
    </submittedName>
</protein>
<dbReference type="PATRIC" id="fig|1618420.3.peg.141"/>
<keyword evidence="2" id="KW-0808">Transferase</keyword>
<dbReference type="SUPFAM" id="SSF53448">
    <property type="entry name" value="Nucleotide-diphospho-sugar transferases"/>
    <property type="match status" value="1"/>
</dbReference>
<dbReference type="Proteomes" id="UP000034135">
    <property type="component" value="Unassembled WGS sequence"/>
</dbReference>
<evidence type="ECO:0000259" key="1">
    <source>
        <dbReference type="Pfam" id="PF00535"/>
    </source>
</evidence>
<dbReference type="InterPro" id="IPR001173">
    <property type="entry name" value="Glyco_trans_2-like"/>
</dbReference>
<reference evidence="2 3" key="1">
    <citation type="journal article" date="2015" name="Nature">
        <title>rRNA introns, odd ribosomes, and small enigmatic genomes across a large radiation of phyla.</title>
        <authorList>
            <person name="Brown C.T."/>
            <person name="Hug L.A."/>
            <person name="Thomas B.C."/>
            <person name="Sharon I."/>
            <person name="Castelle C.J."/>
            <person name="Singh A."/>
            <person name="Wilkins M.J."/>
            <person name="Williams K.H."/>
            <person name="Banfield J.F."/>
        </authorList>
    </citation>
    <scope>NUCLEOTIDE SEQUENCE [LARGE SCALE GENOMIC DNA]</scope>
</reference>
<dbReference type="EMBL" id="LCEB01000010">
    <property type="protein sequence ID" value="KKS65181.1"/>
    <property type="molecule type" value="Genomic_DNA"/>
</dbReference>
<comment type="caution">
    <text evidence="2">The sequence shown here is derived from an EMBL/GenBank/DDBJ whole genome shotgun (WGS) entry which is preliminary data.</text>
</comment>
<feature type="domain" description="Glycosyltransferase 2-like" evidence="1">
    <location>
        <begin position="6"/>
        <end position="89"/>
    </location>
</feature>
<organism evidence="2 3">
    <name type="scientific">Candidatus Daviesbacteria bacterium GW2011_GWA1_42_6</name>
    <dbReference type="NCBI Taxonomy" id="1618420"/>
    <lineage>
        <taxon>Bacteria</taxon>
        <taxon>Candidatus Daviesiibacteriota</taxon>
    </lineage>
</organism>
<accession>A0A0G1D2S3</accession>
<dbReference type="PANTHER" id="PTHR43630:SF2">
    <property type="entry name" value="GLYCOSYLTRANSFERASE"/>
    <property type="match status" value="1"/>
</dbReference>